<dbReference type="Proteomes" id="UP000693672">
    <property type="component" value="Unassembled WGS sequence"/>
</dbReference>
<sequence length="53" mass="6314">MGYGLKSFWNCINQNRSKLLMSLMVNDTWELPLGQLPRYWRIITFELVYSSAE</sequence>
<dbReference type="AlphaFoldDB" id="A0A916K3D8"/>
<comment type="caution">
    <text evidence="1">The sequence shown here is derived from an EMBL/GenBank/DDBJ whole genome shotgun (WGS) entry which is preliminary data.</text>
</comment>
<dbReference type="EMBL" id="CAJVAS010000018">
    <property type="protein sequence ID" value="CAG7638255.1"/>
    <property type="molecule type" value="Genomic_DNA"/>
</dbReference>
<proteinExistence type="predicted"/>
<evidence type="ECO:0000313" key="1">
    <source>
        <dbReference type="EMBL" id="CAG7638255.1"/>
    </source>
</evidence>
<organism evidence="1 2">
    <name type="scientific">Paenibacillus solanacearum</name>
    <dbReference type="NCBI Taxonomy" id="2048548"/>
    <lineage>
        <taxon>Bacteria</taxon>
        <taxon>Bacillati</taxon>
        <taxon>Bacillota</taxon>
        <taxon>Bacilli</taxon>
        <taxon>Bacillales</taxon>
        <taxon>Paenibacillaceae</taxon>
        <taxon>Paenibacillus</taxon>
    </lineage>
</organism>
<protein>
    <submittedName>
        <fullName evidence="1">Uncharacterized protein</fullName>
    </submittedName>
</protein>
<gene>
    <name evidence="1" type="ORF">PAESOLCIP111_03928</name>
</gene>
<accession>A0A916K3D8</accession>
<keyword evidence="2" id="KW-1185">Reference proteome</keyword>
<reference evidence="1" key="1">
    <citation type="submission" date="2021-06" db="EMBL/GenBank/DDBJ databases">
        <authorList>
            <person name="Criscuolo A."/>
        </authorList>
    </citation>
    <scope>NUCLEOTIDE SEQUENCE</scope>
    <source>
        <strain evidence="1">CIP111600</strain>
    </source>
</reference>
<name>A0A916K3D8_9BACL</name>
<evidence type="ECO:0000313" key="2">
    <source>
        <dbReference type="Proteomes" id="UP000693672"/>
    </source>
</evidence>